<keyword evidence="4" id="KW-1185">Reference proteome</keyword>
<evidence type="ECO:0000256" key="1">
    <source>
        <dbReference type="ARBA" id="ARBA00023159"/>
    </source>
</evidence>
<protein>
    <submittedName>
        <fullName evidence="3">Cyclic nucleotide-binding domain-containing protein</fullName>
    </submittedName>
</protein>
<dbReference type="InterPro" id="IPR014710">
    <property type="entry name" value="RmlC-like_jellyroll"/>
</dbReference>
<sequence>MDNLFAKLFPDFTIDWNEIAYLFQFIKIPAKTTLLHEGDVATNIYFVSKGALRLWNNDNGNDITVQFFFEDQVVSSFESFYLETPSNFSIESLEETELYMLRKKDLDFLLKKEPEMNVCLTKFISERFMAYTHYFLSRIKESPEERYIHLIQSEPFIFDRVPNYYIASYLGITPVSLSRIRKRIEKKTA</sequence>
<dbReference type="RefSeq" id="WP_077913157.1">
    <property type="nucleotide sequence ID" value="NZ_AODF01000007.1"/>
</dbReference>
<accession>A0ABP3AZX9</accession>
<dbReference type="Proteomes" id="UP000019249">
    <property type="component" value="Unassembled WGS sequence"/>
</dbReference>
<dbReference type="InterPro" id="IPR000595">
    <property type="entry name" value="cNMP-bd_dom"/>
</dbReference>
<gene>
    <name evidence="3" type="ORF">MFLO_04510</name>
</gene>
<feature type="domain" description="Cyclic nucleotide-binding" evidence="2">
    <location>
        <begin position="4"/>
        <end position="110"/>
    </location>
</feature>
<evidence type="ECO:0000313" key="4">
    <source>
        <dbReference type="Proteomes" id="UP000019249"/>
    </source>
</evidence>
<dbReference type="Gene3D" id="2.60.120.10">
    <property type="entry name" value="Jelly Rolls"/>
    <property type="match status" value="1"/>
</dbReference>
<proteinExistence type="predicted"/>
<dbReference type="InterPro" id="IPR018490">
    <property type="entry name" value="cNMP-bd_dom_sf"/>
</dbReference>
<name>A0ABP3AZX9_9LIST</name>
<dbReference type="Pfam" id="PF00027">
    <property type="entry name" value="cNMP_binding"/>
    <property type="match status" value="1"/>
</dbReference>
<dbReference type="EMBL" id="AODF01000007">
    <property type="protein sequence ID" value="EUJ33169.1"/>
    <property type="molecule type" value="Genomic_DNA"/>
</dbReference>
<evidence type="ECO:0000259" key="2">
    <source>
        <dbReference type="PROSITE" id="PS50042"/>
    </source>
</evidence>
<comment type="caution">
    <text evidence="3">The sequence shown here is derived from an EMBL/GenBank/DDBJ whole genome shotgun (WGS) entry which is preliminary data.</text>
</comment>
<reference evidence="3 4" key="1">
    <citation type="journal article" date="2014" name="Int. J. Syst. Evol. Microbiol.">
        <title>Listeria floridensis sp. nov., Listeria aquatica sp. nov., Listeria cornellensis sp. nov., Listeria riparia sp. nov. and Listeria grandensis sp. nov., from agricultural and natural environments.</title>
        <authorList>
            <person name="den Bakker H.C."/>
            <person name="Warchocki S."/>
            <person name="Wright E.M."/>
            <person name="Allred A.F."/>
            <person name="Ahlstrom C."/>
            <person name="Manuel C.S."/>
            <person name="Stasiewicz M.J."/>
            <person name="Burrell A."/>
            <person name="Roof S."/>
            <person name="Strawn L."/>
            <person name="Fortes E.D."/>
            <person name="Nightingale K.K."/>
            <person name="Kephart D."/>
            <person name="Wiedmann M."/>
        </authorList>
    </citation>
    <scope>NUCLEOTIDE SEQUENCE [LARGE SCALE GENOMIC DNA]</scope>
    <source>
        <strain evidence="3 4">FSL S10-1187</strain>
    </source>
</reference>
<evidence type="ECO:0000313" key="3">
    <source>
        <dbReference type="EMBL" id="EUJ33169.1"/>
    </source>
</evidence>
<dbReference type="PROSITE" id="PS50042">
    <property type="entry name" value="CNMP_BINDING_3"/>
    <property type="match status" value="1"/>
</dbReference>
<keyword evidence="1" id="KW-0010">Activator</keyword>
<dbReference type="SUPFAM" id="SSF51206">
    <property type="entry name" value="cAMP-binding domain-like"/>
    <property type="match status" value="1"/>
</dbReference>
<organism evidence="3 4">
    <name type="scientific">Listeria floridensis FSL S10-1187</name>
    <dbReference type="NCBI Taxonomy" id="1265817"/>
    <lineage>
        <taxon>Bacteria</taxon>
        <taxon>Bacillati</taxon>
        <taxon>Bacillota</taxon>
        <taxon>Bacilli</taxon>
        <taxon>Bacillales</taxon>
        <taxon>Listeriaceae</taxon>
        <taxon>Listeria</taxon>
    </lineage>
</organism>
<dbReference type="CDD" id="cd00038">
    <property type="entry name" value="CAP_ED"/>
    <property type="match status" value="1"/>
</dbReference>